<evidence type="ECO:0000256" key="10">
    <source>
        <dbReference type="ARBA" id="ARBA00022857"/>
    </source>
</evidence>
<accession>A0A7G2D8Y6</accession>
<keyword evidence="9 17" id="KW-0274">FAD</keyword>
<dbReference type="GO" id="GO:0003955">
    <property type="term" value="F:NAD(P)H dehydrogenase (quinone) activity"/>
    <property type="evidence" value="ECO:0007669"/>
    <property type="project" value="TreeGrafter"/>
</dbReference>
<reference evidence="20 21" key="1">
    <citation type="submission" date="2020-09" db="EMBL/GenBank/DDBJ databases">
        <authorList>
            <person name="Courtine D."/>
        </authorList>
    </citation>
    <scope>NUCLEOTIDE SEQUENCE [LARGE SCALE GENOMIC DNA]</scope>
    <source>
        <strain evidence="20 21">IRI35c</strain>
    </source>
</reference>
<evidence type="ECO:0000256" key="2">
    <source>
        <dbReference type="ARBA" id="ARBA00007532"/>
    </source>
</evidence>
<keyword evidence="7 17" id="KW-0285">Flavoprotein</keyword>
<dbReference type="NCBIfam" id="TIGR02053">
    <property type="entry name" value="MerA"/>
    <property type="match status" value="1"/>
</dbReference>
<keyword evidence="21" id="KW-1185">Reference proteome</keyword>
<name>A0A7G2D8Y6_9EURY</name>
<dbReference type="PROSITE" id="PS00076">
    <property type="entry name" value="PYRIDINE_REDOX_1"/>
    <property type="match status" value="1"/>
</dbReference>
<keyword evidence="8" id="KW-0479">Metal-binding</keyword>
<evidence type="ECO:0000256" key="7">
    <source>
        <dbReference type="ARBA" id="ARBA00022630"/>
    </source>
</evidence>
<dbReference type="PRINTS" id="PR00411">
    <property type="entry name" value="PNDRDTASEI"/>
</dbReference>
<evidence type="ECO:0000256" key="15">
    <source>
        <dbReference type="ARBA" id="ARBA00031725"/>
    </source>
</evidence>
<keyword evidence="13" id="KW-1015">Disulfide bond</keyword>
<sequence>MKEYDFLIVGGGAAGFAAALRANELGVKTLMVNRGPIGGTCVNVGCVPTKYILTALELRKRALKHHYAGMVLREERFDFGELLNGKDELVKFLRREKYEEVLESLDNVDYISGSAGFKSNREVLVNGEKVGFGKALIATGARARILPIRGVEKARGRILTHVEALKLKDVPESVVIIGGRAQALEFAQIFARAGAEVTLLQRSVRIMPQAEPELAIELEDILSQEGINVNTSVRIKFLERMGDGVKVHAEVGERESTFEGEYLFFATGREPNTEGLGLENTDVKTDGKGFVIVDKTLKAGENIYAAGDVIGEPMLETVAAKEGFTAAGNALEGRNVEMDYRAVPRVVFTDPQLASVGLTDGDAQKVAKCLCSTVEFSNVPKALITGEERGLIKMVVDARTKEILGVHILAHNAAEMIHEAGMMIRNRMTVDEVTDTLHVFPTMSEAIKLVALSFKGDVSKMPCCAM</sequence>
<dbReference type="EC" id="1.16.1.1" evidence="4"/>
<evidence type="ECO:0000313" key="21">
    <source>
        <dbReference type="Proteomes" id="UP000516304"/>
    </source>
</evidence>
<evidence type="ECO:0000256" key="17">
    <source>
        <dbReference type="RuleBase" id="RU003691"/>
    </source>
</evidence>
<evidence type="ECO:0000256" key="9">
    <source>
        <dbReference type="ARBA" id="ARBA00022827"/>
    </source>
</evidence>
<keyword evidence="12 17" id="KW-0560">Oxidoreductase</keyword>
<dbReference type="InterPro" id="IPR012999">
    <property type="entry name" value="Pyr_OxRdtase_I_AS"/>
</dbReference>
<evidence type="ECO:0000256" key="13">
    <source>
        <dbReference type="ARBA" id="ARBA00023157"/>
    </source>
</evidence>
<keyword evidence="14 17" id="KW-0676">Redox-active center</keyword>
<dbReference type="EMBL" id="LR881183">
    <property type="protein sequence ID" value="CAD5244414.1"/>
    <property type="molecule type" value="Genomic_DNA"/>
</dbReference>
<proteinExistence type="inferred from homology"/>
<dbReference type="PANTHER" id="PTHR43014">
    <property type="entry name" value="MERCURIC REDUCTASE"/>
    <property type="match status" value="1"/>
</dbReference>
<gene>
    <name evidence="20" type="ORF">TIRI35C_1260</name>
</gene>
<evidence type="ECO:0000256" key="14">
    <source>
        <dbReference type="ARBA" id="ARBA00023284"/>
    </source>
</evidence>
<dbReference type="PANTHER" id="PTHR43014:SF4">
    <property type="entry name" value="PYRIDINE NUCLEOTIDE-DISULFIDE OXIDOREDUCTASE RCLA-RELATED"/>
    <property type="match status" value="1"/>
</dbReference>
<comment type="similarity">
    <text evidence="2 17">Belongs to the class-I pyridine nucleotide-disulfide oxidoreductase family.</text>
</comment>
<dbReference type="Gene3D" id="3.50.50.60">
    <property type="entry name" value="FAD/NAD(P)-binding domain"/>
    <property type="match status" value="2"/>
</dbReference>
<dbReference type="PIRSF" id="PIRSF000350">
    <property type="entry name" value="Mercury_reductase_MerA"/>
    <property type="match status" value="1"/>
</dbReference>
<dbReference type="InterPro" id="IPR023753">
    <property type="entry name" value="FAD/NAD-binding_dom"/>
</dbReference>
<dbReference type="InterPro" id="IPR004099">
    <property type="entry name" value="Pyr_nucl-diS_OxRdtase_dimer"/>
</dbReference>
<dbReference type="Proteomes" id="UP000516304">
    <property type="component" value="Chromosome TIRI35C"/>
</dbReference>
<dbReference type="Pfam" id="PF07992">
    <property type="entry name" value="Pyr_redox_2"/>
    <property type="match status" value="1"/>
</dbReference>
<comment type="subunit">
    <text evidence="3">Homodimer.</text>
</comment>
<evidence type="ECO:0000259" key="18">
    <source>
        <dbReference type="Pfam" id="PF02852"/>
    </source>
</evidence>
<evidence type="ECO:0000256" key="1">
    <source>
        <dbReference type="ARBA" id="ARBA00001974"/>
    </source>
</evidence>
<evidence type="ECO:0000256" key="8">
    <source>
        <dbReference type="ARBA" id="ARBA00022723"/>
    </source>
</evidence>
<keyword evidence="10" id="KW-0521">NADP</keyword>
<dbReference type="SUPFAM" id="SSF51905">
    <property type="entry name" value="FAD/NAD(P)-binding domain"/>
    <property type="match status" value="1"/>
</dbReference>
<dbReference type="GO" id="GO:0016152">
    <property type="term" value="F:mercury (II) reductase (NADP+) activity"/>
    <property type="evidence" value="ECO:0007669"/>
    <property type="project" value="UniProtKB-EC"/>
</dbReference>
<dbReference type="GO" id="GO:0016668">
    <property type="term" value="F:oxidoreductase activity, acting on a sulfur group of donors, NAD(P) as acceptor"/>
    <property type="evidence" value="ECO:0007669"/>
    <property type="project" value="InterPro"/>
</dbReference>
<evidence type="ECO:0000313" key="20">
    <source>
        <dbReference type="EMBL" id="CAD5244414.1"/>
    </source>
</evidence>
<feature type="domain" description="FAD/NAD(P)-binding" evidence="19">
    <location>
        <begin position="4"/>
        <end position="323"/>
    </location>
</feature>
<dbReference type="InterPro" id="IPR001100">
    <property type="entry name" value="Pyr_nuc-diS_OxRdtase"/>
</dbReference>
<dbReference type="PRINTS" id="PR00368">
    <property type="entry name" value="FADPNR"/>
</dbReference>
<dbReference type="KEGG" id="tcq:TIRI35C_1260"/>
<dbReference type="RefSeq" id="WP_188202181.1">
    <property type="nucleotide sequence ID" value="NZ_LR881183.1"/>
</dbReference>
<dbReference type="GO" id="GO:0050660">
    <property type="term" value="F:flavin adenine dinucleotide binding"/>
    <property type="evidence" value="ECO:0007669"/>
    <property type="project" value="InterPro"/>
</dbReference>
<keyword evidence="11" id="KW-0476">Mercury</keyword>
<evidence type="ECO:0000259" key="19">
    <source>
        <dbReference type="Pfam" id="PF07992"/>
    </source>
</evidence>
<dbReference type="InterPro" id="IPR021179">
    <property type="entry name" value="Mercury_reductase_MerA"/>
</dbReference>
<dbReference type="GeneID" id="58919002"/>
<evidence type="ECO:0000256" key="16">
    <source>
        <dbReference type="ARBA" id="ARBA00048984"/>
    </source>
</evidence>
<comment type="catalytic activity">
    <reaction evidence="16">
        <text>Hg + NADP(+) + H(+) = Hg(2+) + NADPH</text>
        <dbReference type="Rhea" id="RHEA:23856"/>
        <dbReference type="ChEBI" id="CHEBI:15378"/>
        <dbReference type="ChEBI" id="CHEBI:16170"/>
        <dbReference type="ChEBI" id="CHEBI:16793"/>
        <dbReference type="ChEBI" id="CHEBI:57783"/>
        <dbReference type="ChEBI" id="CHEBI:58349"/>
        <dbReference type="EC" id="1.16.1.1"/>
    </reaction>
</comment>
<evidence type="ECO:0000256" key="12">
    <source>
        <dbReference type="ARBA" id="ARBA00023002"/>
    </source>
</evidence>
<dbReference type="GO" id="GO:0045340">
    <property type="term" value="F:mercury ion binding"/>
    <property type="evidence" value="ECO:0007669"/>
    <property type="project" value="InterPro"/>
</dbReference>
<dbReference type="InterPro" id="IPR036188">
    <property type="entry name" value="FAD/NAD-bd_sf"/>
</dbReference>
<dbReference type="Gene3D" id="3.30.390.30">
    <property type="match status" value="1"/>
</dbReference>
<organism evidence="20 21">
    <name type="scientific">Thermococcus camini</name>
    <dbReference type="NCBI Taxonomy" id="2016373"/>
    <lineage>
        <taxon>Archaea</taxon>
        <taxon>Methanobacteriati</taxon>
        <taxon>Methanobacteriota</taxon>
        <taxon>Thermococci</taxon>
        <taxon>Thermococcales</taxon>
        <taxon>Thermococcaceae</taxon>
        <taxon>Thermococcus</taxon>
    </lineage>
</organism>
<evidence type="ECO:0000256" key="5">
    <source>
        <dbReference type="ARBA" id="ARBA00014791"/>
    </source>
</evidence>
<protein>
    <recommendedName>
        <fullName evidence="5">Mercuric reductase</fullName>
        <ecNumber evidence="4">1.16.1.1</ecNumber>
    </recommendedName>
    <alternativeName>
        <fullName evidence="15">Hg(II) reductase</fullName>
    </alternativeName>
</protein>
<dbReference type="FunFam" id="3.30.390.30:FF:000001">
    <property type="entry name" value="Dihydrolipoyl dehydrogenase"/>
    <property type="match status" value="1"/>
</dbReference>
<feature type="domain" description="Pyridine nucleotide-disulphide oxidoreductase dimerisation" evidence="18">
    <location>
        <begin position="343"/>
        <end position="449"/>
    </location>
</feature>
<comment type="cofactor">
    <cofactor evidence="1">
        <name>FAD</name>
        <dbReference type="ChEBI" id="CHEBI:57692"/>
    </cofactor>
</comment>
<dbReference type="AlphaFoldDB" id="A0A7G2D8Y6"/>
<dbReference type="InterPro" id="IPR016156">
    <property type="entry name" value="FAD/NAD-linked_Rdtase_dimer_sf"/>
</dbReference>
<dbReference type="GO" id="GO:0050661">
    <property type="term" value="F:NADP binding"/>
    <property type="evidence" value="ECO:0007669"/>
    <property type="project" value="InterPro"/>
</dbReference>
<evidence type="ECO:0000256" key="11">
    <source>
        <dbReference type="ARBA" id="ARBA00022914"/>
    </source>
</evidence>
<evidence type="ECO:0000256" key="3">
    <source>
        <dbReference type="ARBA" id="ARBA00011738"/>
    </source>
</evidence>
<keyword evidence="6" id="KW-0475">Mercuric resistance</keyword>
<dbReference type="Pfam" id="PF02852">
    <property type="entry name" value="Pyr_redox_dim"/>
    <property type="match status" value="1"/>
</dbReference>
<dbReference type="SUPFAM" id="SSF55424">
    <property type="entry name" value="FAD/NAD-linked reductases, dimerisation (C-terminal) domain"/>
    <property type="match status" value="1"/>
</dbReference>
<evidence type="ECO:0000256" key="4">
    <source>
        <dbReference type="ARBA" id="ARBA00012661"/>
    </source>
</evidence>
<evidence type="ECO:0000256" key="6">
    <source>
        <dbReference type="ARBA" id="ARBA00022466"/>
    </source>
</evidence>
<dbReference type="GO" id="GO:0050787">
    <property type="term" value="P:detoxification of mercury ion"/>
    <property type="evidence" value="ECO:0007669"/>
    <property type="project" value="InterPro"/>
</dbReference>